<evidence type="ECO:0008006" key="7">
    <source>
        <dbReference type="Google" id="ProtNLM"/>
    </source>
</evidence>
<dbReference type="InterPro" id="IPR037143">
    <property type="entry name" value="4-PPantetheinyl_Trfase_dom_sf"/>
</dbReference>
<sequence>MTPPVDKVTNDIAVYCCPLVDDGLSATDRAKLSLWLPEDELAKVRRYARQEAQEKGLLVRGYLRALLTRYAMTLGVEITPSQWRFDYGDKGKPRLQADLFQRTQIAFNISHSGDYLLLAITHGDADIELGADIERRRSTTNIYSILNHYFTDQERDGLLALPTAEQRERFFNLWALKESYIKAKGLGLALSLKSFGFSFDDVSRQCLLIDGLGKIEASRGISLMQYRDSAERSDDWSVTLAHLDEYYRFAVCINRPTQCLRGTMISLSELFKSV</sequence>
<comment type="caution">
    <text evidence="5">The sequence shown here is derived from an EMBL/GenBank/DDBJ whole genome shotgun (WGS) entry which is preliminary data.</text>
</comment>
<evidence type="ECO:0000259" key="3">
    <source>
        <dbReference type="Pfam" id="PF01648"/>
    </source>
</evidence>
<gene>
    <name evidence="5" type="ORF">TUM3794_08480</name>
</gene>
<organism evidence="5 6">
    <name type="scientific">Shewanella colwelliana</name>
    <name type="common">Alteromonas colwelliana</name>
    <dbReference type="NCBI Taxonomy" id="23"/>
    <lineage>
        <taxon>Bacteria</taxon>
        <taxon>Pseudomonadati</taxon>
        <taxon>Pseudomonadota</taxon>
        <taxon>Gammaproteobacteria</taxon>
        <taxon>Alteromonadales</taxon>
        <taxon>Shewanellaceae</taxon>
        <taxon>Shewanella</taxon>
    </lineage>
</organism>
<feature type="domain" description="4'-phosphopantetheinyl transferase" evidence="3">
    <location>
        <begin position="129"/>
        <end position="209"/>
    </location>
</feature>
<comment type="similarity">
    <text evidence="1">Belongs to the P-Pant transferase superfamily. Gsp/Sfp/HetI/AcpT family.</text>
</comment>
<protein>
    <recommendedName>
        <fullName evidence="7">4'-phosphopantetheinyl transferase domain-containing protein</fullName>
    </recommendedName>
</protein>
<dbReference type="Proteomes" id="UP000773469">
    <property type="component" value="Unassembled WGS sequence"/>
</dbReference>
<dbReference type="InterPro" id="IPR008278">
    <property type="entry name" value="4-PPantetheinyl_Trfase_dom"/>
</dbReference>
<dbReference type="InterPro" id="IPR050559">
    <property type="entry name" value="P-Pant_transferase_sf"/>
</dbReference>
<reference evidence="5 6" key="1">
    <citation type="submission" date="2021-05" db="EMBL/GenBank/DDBJ databases">
        <title>Molecular characterization for Shewanella algae harboring chromosomal blaOXA-55-like strains isolated from clinical and environment sample.</title>
        <authorList>
            <person name="Ohama Y."/>
            <person name="Aoki K."/>
            <person name="Harada S."/>
            <person name="Moriya K."/>
            <person name="Ishii Y."/>
            <person name="Tateda K."/>
        </authorList>
    </citation>
    <scope>NUCLEOTIDE SEQUENCE [LARGE SCALE GENOMIC DNA]</scope>
    <source>
        <strain evidence="5 6">MBTL60-118</strain>
    </source>
</reference>
<evidence type="ECO:0000256" key="2">
    <source>
        <dbReference type="ARBA" id="ARBA00022679"/>
    </source>
</evidence>
<dbReference type="Pfam" id="PF01648">
    <property type="entry name" value="ACPS"/>
    <property type="match status" value="1"/>
</dbReference>
<evidence type="ECO:0000313" key="5">
    <source>
        <dbReference type="EMBL" id="GIU37548.1"/>
    </source>
</evidence>
<evidence type="ECO:0000259" key="4">
    <source>
        <dbReference type="Pfam" id="PF22624"/>
    </source>
</evidence>
<evidence type="ECO:0000313" key="6">
    <source>
        <dbReference type="Proteomes" id="UP000773469"/>
    </source>
</evidence>
<dbReference type="PANTHER" id="PTHR12215">
    <property type="entry name" value="PHOSPHOPANTETHEINE TRANSFERASE"/>
    <property type="match status" value="1"/>
</dbReference>
<accession>A0ABQ4NW41</accession>
<evidence type="ECO:0000256" key="1">
    <source>
        <dbReference type="ARBA" id="ARBA00010990"/>
    </source>
</evidence>
<dbReference type="Pfam" id="PF22624">
    <property type="entry name" value="AASDHPPT_N"/>
    <property type="match status" value="1"/>
</dbReference>
<dbReference type="Gene3D" id="3.90.470.20">
    <property type="entry name" value="4'-phosphopantetheinyl transferase domain"/>
    <property type="match status" value="2"/>
</dbReference>
<keyword evidence="6" id="KW-1185">Reference proteome</keyword>
<name>A0ABQ4NW41_SHECO</name>
<feature type="domain" description="4'-phosphopantetheinyl transferase N-terminal" evidence="4">
    <location>
        <begin position="35"/>
        <end position="119"/>
    </location>
</feature>
<proteinExistence type="inferred from homology"/>
<dbReference type="RefSeq" id="WP_259655870.1">
    <property type="nucleotide sequence ID" value="NZ_BPEU01000005.1"/>
</dbReference>
<dbReference type="SUPFAM" id="SSF56214">
    <property type="entry name" value="4'-phosphopantetheinyl transferase"/>
    <property type="match status" value="2"/>
</dbReference>
<dbReference type="PANTHER" id="PTHR12215:SF10">
    <property type="entry name" value="L-AMINOADIPATE-SEMIALDEHYDE DEHYDROGENASE-PHOSPHOPANTETHEINYL TRANSFERASE"/>
    <property type="match status" value="1"/>
</dbReference>
<keyword evidence="2" id="KW-0808">Transferase</keyword>
<dbReference type="InterPro" id="IPR055066">
    <property type="entry name" value="AASDHPPT_N"/>
</dbReference>
<dbReference type="EMBL" id="BPEU01000005">
    <property type="protein sequence ID" value="GIU37548.1"/>
    <property type="molecule type" value="Genomic_DNA"/>
</dbReference>